<dbReference type="Pfam" id="PF07277">
    <property type="entry name" value="SapC"/>
    <property type="match status" value="1"/>
</dbReference>
<protein>
    <submittedName>
        <fullName evidence="1">SapC family protein</fullName>
    </submittedName>
</protein>
<dbReference type="RefSeq" id="WP_302723179.1">
    <property type="nucleotide sequence ID" value="NZ_JAXAFO010000002.1"/>
</dbReference>
<organism evidence="1 2">
    <name type="scientific">Gilvimarinus gilvus</name>
    <dbReference type="NCBI Taxonomy" id="3058038"/>
    <lineage>
        <taxon>Bacteria</taxon>
        <taxon>Pseudomonadati</taxon>
        <taxon>Pseudomonadota</taxon>
        <taxon>Gammaproteobacteria</taxon>
        <taxon>Cellvibrionales</taxon>
        <taxon>Cellvibrionaceae</taxon>
        <taxon>Gilvimarinus</taxon>
    </lineage>
</organism>
<proteinExistence type="predicted"/>
<dbReference type="EMBL" id="JAXAFO010000002">
    <property type="protein sequence ID" value="MDX6848117.1"/>
    <property type="molecule type" value="Genomic_DNA"/>
</dbReference>
<evidence type="ECO:0000313" key="2">
    <source>
        <dbReference type="Proteomes" id="UP001273505"/>
    </source>
</evidence>
<accession>A0ABU4RVC9</accession>
<reference evidence="1 2" key="1">
    <citation type="submission" date="2023-11" db="EMBL/GenBank/DDBJ databases">
        <title>Gilvimarinus fulvus sp. nov., isolated from the surface of Kelp.</title>
        <authorList>
            <person name="Sun Y.Y."/>
            <person name="Gong Y."/>
            <person name="Du Z.J."/>
        </authorList>
    </citation>
    <scope>NUCLEOTIDE SEQUENCE [LARGE SCALE GENOMIC DNA]</scope>
    <source>
        <strain evidence="1 2">SDUM040013</strain>
    </source>
</reference>
<comment type="caution">
    <text evidence="1">The sequence shown here is derived from an EMBL/GenBank/DDBJ whole genome shotgun (WGS) entry which is preliminary data.</text>
</comment>
<evidence type="ECO:0000313" key="1">
    <source>
        <dbReference type="EMBL" id="MDX6848117.1"/>
    </source>
</evidence>
<sequence>MTKQLMIYEDIQPVTNDQHRNAAIKVTDHSFASELTSIPLLATEITMAAAEYPVIFSAPNEQGEHTPLAIVGVEQGENLMLNSKQAFDARYVPAFIRRYPFVFAGAEGGEKLTLCVDAASKALIADGSEGNRLFDDNGEQSEFLKEILKFLQDYQYRAEMTKVFCKQLKDLDLLEPMQANIEFRNNEDKNMSIKGFYTVKREKLKALTDEQALDLFKRDGLELIFAHLQSLDNLNLLIERKHEKLAAA</sequence>
<dbReference type="Proteomes" id="UP001273505">
    <property type="component" value="Unassembled WGS sequence"/>
</dbReference>
<gene>
    <name evidence="1" type="ORF">SCD92_02015</name>
</gene>
<name>A0ABU4RVC9_9GAMM</name>
<keyword evidence="2" id="KW-1185">Reference proteome</keyword>
<dbReference type="InterPro" id="IPR010836">
    <property type="entry name" value="SapC"/>
</dbReference>